<dbReference type="Proteomes" id="UP000434276">
    <property type="component" value="Unassembled WGS sequence"/>
</dbReference>
<keyword evidence="1" id="KW-0812">Transmembrane</keyword>
<dbReference type="AlphaFoldDB" id="A0A5S9XIY9"/>
<keyword evidence="1" id="KW-1133">Transmembrane helix</keyword>
<feature type="transmembrane region" description="Helical" evidence="1">
    <location>
        <begin position="42"/>
        <end position="68"/>
    </location>
</feature>
<accession>A0A5S9XIY9</accession>
<dbReference type="EMBL" id="CACSHJ010000089">
    <property type="protein sequence ID" value="CAA0384981.1"/>
    <property type="molecule type" value="Genomic_DNA"/>
</dbReference>
<protein>
    <recommendedName>
        <fullName evidence="4">Transmembrane protein</fullName>
    </recommendedName>
</protein>
<evidence type="ECO:0000313" key="2">
    <source>
        <dbReference type="EMBL" id="CAA0384981.1"/>
    </source>
</evidence>
<keyword evidence="1" id="KW-0472">Membrane</keyword>
<gene>
    <name evidence="2" type="ORF">C24_LOCUS15033</name>
</gene>
<evidence type="ECO:0000256" key="1">
    <source>
        <dbReference type="SAM" id="Phobius"/>
    </source>
</evidence>
<sequence length="85" mass="10043">MFVSSSTCAYEIQKGNQASRSDPSLHQSDLHLENYQIKCVCFYSFFSFCVSFSFDYPLYFYLLLFFFFRLSPFSDRCFGLTDLDL</sequence>
<dbReference type="ExpressionAtlas" id="A0A5S9XIY9">
    <property type="expression patterns" value="baseline and differential"/>
</dbReference>
<dbReference type="OrthoDB" id="1112284at2759"/>
<evidence type="ECO:0000313" key="3">
    <source>
        <dbReference type="Proteomes" id="UP000434276"/>
    </source>
</evidence>
<name>A0A5S9XIY9_ARATH</name>
<reference evidence="2 3" key="1">
    <citation type="submission" date="2019-12" db="EMBL/GenBank/DDBJ databases">
        <authorList>
            <person name="Jiao W.-B."/>
            <person name="Schneeberger K."/>
        </authorList>
    </citation>
    <scope>NUCLEOTIDE SEQUENCE [LARGE SCALE GENOMIC DNA]</scope>
    <source>
        <strain evidence="3">cv. C24</strain>
    </source>
</reference>
<proteinExistence type="predicted"/>
<evidence type="ECO:0008006" key="4">
    <source>
        <dbReference type="Google" id="ProtNLM"/>
    </source>
</evidence>
<organism evidence="2 3">
    <name type="scientific">Arabidopsis thaliana</name>
    <name type="common">Mouse-ear cress</name>
    <dbReference type="NCBI Taxonomy" id="3702"/>
    <lineage>
        <taxon>Eukaryota</taxon>
        <taxon>Viridiplantae</taxon>
        <taxon>Streptophyta</taxon>
        <taxon>Embryophyta</taxon>
        <taxon>Tracheophyta</taxon>
        <taxon>Spermatophyta</taxon>
        <taxon>Magnoliopsida</taxon>
        <taxon>eudicotyledons</taxon>
        <taxon>Gunneridae</taxon>
        <taxon>Pentapetalae</taxon>
        <taxon>rosids</taxon>
        <taxon>malvids</taxon>
        <taxon>Brassicales</taxon>
        <taxon>Brassicaceae</taxon>
        <taxon>Camelineae</taxon>
        <taxon>Arabidopsis</taxon>
    </lineage>
</organism>